<protein>
    <recommendedName>
        <fullName evidence="4 11">T-complex protein 1 subunit delta</fullName>
    </recommendedName>
</protein>
<dbReference type="InterPro" id="IPR027409">
    <property type="entry name" value="GroEL-like_apical_dom_sf"/>
</dbReference>
<dbReference type="OMA" id="HPAANMI"/>
<dbReference type="Gene3D" id="1.10.560.10">
    <property type="entry name" value="GroEL-like equatorial domain"/>
    <property type="match status" value="1"/>
</dbReference>
<name>A0A0V0R490_PSEPJ</name>
<keyword evidence="14" id="KW-1185">Reference proteome</keyword>
<dbReference type="InterPro" id="IPR027410">
    <property type="entry name" value="TCP-1-like_intermed_sf"/>
</dbReference>
<dbReference type="FunCoup" id="A0A0V0R490">
    <property type="interactions" value="609"/>
</dbReference>
<feature type="region of interest" description="Disordered" evidence="12">
    <location>
        <begin position="1"/>
        <end position="35"/>
    </location>
</feature>
<dbReference type="Gene3D" id="3.50.7.10">
    <property type="entry name" value="GroEL"/>
    <property type="match status" value="1"/>
</dbReference>
<keyword evidence="7 10" id="KW-0067">ATP-binding</keyword>
<comment type="function">
    <text evidence="9">Molecular chaperone; assists the folding of proteins upon ATP hydrolysis. Known to play a role, in vitro, in the folding of actin and tubulin.</text>
</comment>
<keyword evidence="5" id="KW-0963">Cytoplasm</keyword>
<sequence length="543" mass="58858">MSQQQAKATQAPKAGKKQNGETLNRSERSQDVRSTNITAAKAVADVIRTSLGPRGMDKMIQDGKKQVLITNDGATILKQMDVLHPTAKMLVEISKAQDIEAGDGTTTVAVLAGSLLNACEGLLEKSIHPTTISEAFIRAETKAQQILDEMSEPVDLKDREQLIQCVNTSLSSKVISGNAKELSPIAVDSVLKIMENTNSTNVDLRDIKVTKKVGGTIEETQQINGLVFPNHKPAHSAGGPSRIQNAKIAILQFCLSSPKTDMENQIVVQDYTAMDRILKEERKYIAGLVKKIVASGANVLLIQKSILRDATSDLSLHFLAKKGIMVVKDIEREDIDFVSRTIGAIPVAHIDSLTPEKLGKADLCAEDRLSDDTQIFKITGVPNESKTVSILVRGSNQLVLDEAERSLHDALCVVRSLVKKRGLVPGGGAPEIEISQKLGEHARTLLGVDSLIFRAYADALEVIPYTLAENAGLNPIQVVTELRNRHKHGEKRAGISVRKGAVTDNITTENVLQPTLVTSSALSLATECVRMILKIDDLVFSRA</sequence>
<dbReference type="AlphaFoldDB" id="A0A0V0R490"/>
<accession>A0A0V0R490</accession>
<dbReference type="FunFam" id="3.50.7.10:FF:000010">
    <property type="entry name" value="T-complex protein 1 subunit delta"/>
    <property type="match status" value="1"/>
</dbReference>
<dbReference type="PROSITE" id="PS00750">
    <property type="entry name" value="TCP1_1"/>
    <property type="match status" value="1"/>
</dbReference>
<dbReference type="PANTHER" id="PTHR11353">
    <property type="entry name" value="CHAPERONIN"/>
    <property type="match status" value="1"/>
</dbReference>
<keyword evidence="8 10" id="KW-0143">Chaperone</keyword>
<dbReference type="OrthoDB" id="10248520at2759"/>
<comment type="caution">
    <text evidence="13">The sequence shown here is derived from an EMBL/GenBank/DDBJ whole genome shotgun (WGS) entry which is preliminary data.</text>
</comment>
<dbReference type="NCBIfam" id="TIGR02342">
    <property type="entry name" value="chap_CCT_delta"/>
    <property type="match status" value="1"/>
</dbReference>
<evidence type="ECO:0000256" key="4">
    <source>
        <dbReference type="ARBA" id="ARBA00016107"/>
    </source>
</evidence>
<dbReference type="InterPro" id="IPR002423">
    <property type="entry name" value="Cpn60/GroEL/TCP-1"/>
</dbReference>
<evidence type="ECO:0000313" key="13">
    <source>
        <dbReference type="EMBL" id="KRX09309.1"/>
    </source>
</evidence>
<feature type="compositionally biased region" description="Low complexity" evidence="12">
    <location>
        <begin position="1"/>
        <end position="13"/>
    </location>
</feature>
<dbReference type="PROSITE" id="PS00995">
    <property type="entry name" value="TCP1_3"/>
    <property type="match status" value="1"/>
</dbReference>
<evidence type="ECO:0000256" key="8">
    <source>
        <dbReference type="ARBA" id="ARBA00023186"/>
    </source>
</evidence>
<proteinExistence type="inferred from homology"/>
<evidence type="ECO:0000256" key="1">
    <source>
        <dbReference type="ARBA" id="ARBA00004496"/>
    </source>
</evidence>
<dbReference type="SUPFAM" id="SSF52029">
    <property type="entry name" value="GroEL apical domain-like"/>
    <property type="match status" value="1"/>
</dbReference>
<dbReference type="NCBIfam" id="NF041083">
    <property type="entry name" value="thermosome_beta"/>
    <property type="match status" value="1"/>
</dbReference>
<dbReference type="GO" id="GO:0016887">
    <property type="term" value="F:ATP hydrolysis activity"/>
    <property type="evidence" value="ECO:0007669"/>
    <property type="project" value="InterPro"/>
</dbReference>
<dbReference type="GO" id="GO:0005524">
    <property type="term" value="F:ATP binding"/>
    <property type="evidence" value="ECO:0007669"/>
    <property type="project" value="UniProtKB-KW"/>
</dbReference>
<dbReference type="Pfam" id="PF00118">
    <property type="entry name" value="Cpn60_TCP1"/>
    <property type="match status" value="1"/>
</dbReference>
<evidence type="ECO:0000256" key="12">
    <source>
        <dbReference type="SAM" id="MobiDB-lite"/>
    </source>
</evidence>
<evidence type="ECO:0000256" key="2">
    <source>
        <dbReference type="ARBA" id="ARBA00008020"/>
    </source>
</evidence>
<evidence type="ECO:0000256" key="10">
    <source>
        <dbReference type="RuleBase" id="RU004187"/>
    </source>
</evidence>
<evidence type="ECO:0000313" key="14">
    <source>
        <dbReference type="Proteomes" id="UP000054937"/>
    </source>
</evidence>
<dbReference type="GO" id="GO:0140662">
    <property type="term" value="F:ATP-dependent protein folding chaperone"/>
    <property type="evidence" value="ECO:0007669"/>
    <property type="project" value="InterPro"/>
</dbReference>
<reference evidence="13 14" key="1">
    <citation type="journal article" date="2015" name="Sci. Rep.">
        <title>Genome of the facultative scuticociliatosis pathogen Pseudocohnilembus persalinus provides insight into its virulence through horizontal gene transfer.</title>
        <authorList>
            <person name="Xiong J."/>
            <person name="Wang G."/>
            <person name="Cheng J."/>
            <person name="Tian M."/>
            <person name="Pan X."/>
            <person name="Warren A."/>
            <person name="Jiang C."/>
            <person name="Yuan D."/>
            <person name="Miao W."/>
        </authorList>
    </citation>
    <scope>NUCLEOTIDE SEQUENCE [LARGE SCALE GENOMIC DNA]</scope>
    <source>
        <strain evidence="13">36N120E</strain>
    </source>
</reference>
<evidence type="ECO:0000256" key="6">
    <source>
        <dbReference type="ARBA" id="ARBA00022741"/>
    </source>
</evidence>
<evidence type="ECO:0000256" key="5">
    <source>
        <dbReference type="ARBA" id="ARBA00022490"/>
    </source>
</evidence>
<dbReference type="PRINTS" id="PR00304">
    <property type="entry name" value="TCOMPLEXTCP1"/>
</dbReference>
<dbReference type="InterPro" id="IPR017998">
    <property type="entry name" value="Chaperone_TCP-1"/>
</dbReference>
<gene>
    <name evidence="13" type="ORF">PPERSA_05978</name>
</gene>
<dbReference type="EMBL" id="LDAU01000053">
    <property type="protein sequence ID" value="KRX09309.1"/>
    <property type="molecule type" value="Genomic_DNA"/>
</dbReference>
<dbReference type="InParanoid" id="A0A0V0R490"/>
<dbReference type="InterPro" id="IPR027413">
    <property type="entry name" value="GROEL-like_equatorial_sf"/>
</dbReference>
<dbReference type="Proteomes" id="UP000054937">
    <property type="component" value="Unassembled WGS sequence"/>
</dbReference>
<dbReference type="InterPro" id="IPR012717">
    <property type="entry name" value="Chap_CCT_delta"/>
</dbReference>
<comment type="similarity">
    <text evidence="2 10">Belongs to the TCP-1 chaperonin family.</text>
</comment>
<dbReference type="NCBIfam" id="NF041082">
    <property type="entry name" value="thermosome_alpha"/>
    <property type="match status" value="1"/>
</dbReference>
<evidence type="ECO:0000256" key="3">
    <source>
        <dbReference type="ARBA" id="ARBA00011531"/>
    </source>
</evidence>
<dbReference type="GO" id="GO:0005737">
    <property type="term" value="C:cytoplasm"/>
    <property type="evidence" value="ECO:0007669"/>
    <property type="project" value="UniProtKB-SubCell"/>
</dbReference>
<evidence type="ECO:0000256" key="11">
    <source>
        <dbReference type="RuleBase" id="RU004192"/>
    </source>
</evidence>
<comment type="subcellular location">
    <subcellularLocation>
        <location evidence="1">Cytoplasm</location>
    </subcellularLocation>
</comment>
<dbReference type="SUPFAM" id="SSF54849">
    <property type="entry name" value="GroEL-intermediate domain like"/>
    <property type="match status" value="1"/>
</dbReference>
<dbReference type="SUPFAM" id="SSF48592">
    <property type="entry name" value="GroEL equatorial domain-like"/>
    <property type="match status" value="1"/>
</dbReference>
<evidence type="ECO:0000256" key="7">
    <source>
        <dbReference type="ARBA" id="ARBA00022840"/>
    </source>
</evidence>
<comment type="subunit">
    <text evidence="3">Heterooligomeric complex of about 850 to 900 kDa that forms two stacked rings, 12 to 16 nm in diameter.</text>
</comment>
<dbReference type="GO" id="GO:0051082">
    <property type="term" value="F:unfolded protein binding"/>
    <property type="evidence" value="ECO:0007669"/>
    <property type="project" value="InterPro"/>
</dbReference>
<evidence type="ECO:0000256" key="9">
    <source>
        <dbReference type="ARBA" id="ARBA00024677"/>
    </source>
</evidence>
<keyword evidence="6 10" id="KW-0547">Nucleotide-binding</keyword>
<dbReference type="InterPro" id="IPR002194">
    <property type="entry name" value="Chaperonin_TCP-1_CS"/>
</dbReference>
<organism evidence="13 14">
    <name type="scientific">Pseudocohnilembus persalinus</name>
    <name type="common">Ciliate</name>
    <dbReference type="NCBI Taxonomy" id="266149"/>
    <lineage>
        <taxon>Eukaryota</taxon>
        <taxon>Sar</taxon>
        <taxon>Alveolata</taxon>
        <taxon>Ciliophora</taxon>
        <taxon>Intramacronucleata</taxon>
        <taxon>Oligohymenophorea</taxon>
        <taxon>Scuticociliatia</taxon>
        <taxon>Philasterida</taxon>
        <taxon>Pseudocohnilembidae</taxon>
        <taxon>Pseudocohnilembus</taxon>
    </lineage>
</organism>
<dbReference type="PROSITE" id="PS00751">
    <property type="entry name" value="TCP1_2"/>
    <property type="match status" value="1"/>
</dbReference>
<dbReference type="InterPro" id="IPR054827">
    <property type="entry name" value="thermosome_alpha"/>
</dbReference>
<dbReference type="Gene3D" id="3.30.260.10">
    <property type="entry name" value="TCP-1-like chaperonin intermediate domain"/>
    <property type="match status" value="1"/>
</dbReference>
<dbReference type="InterPro" id="IPR053374">
    <property type="entry name" value="TCP-1_chaperonin"/>
</dbReference>
<dbReference type="CDD" id="cd03338">
    <property type="entry name" value="TCP1_delta"/>
    <property type="match status" value="1"/>
</dbReference>